<keyword evidence="3" id="KW-1185">Reference proteome</keyword>
<evidence type="ECO:0000313" key="3">
    <source>
        <dbReference type="Proteomes" id="UP000013024"/>
    </source>
</evidence>
<dbReference type="Proteomes" id="UP000013024">
    <property type="component" value="Unassembled WGS sequence"/>
</dbReference>
<dbReference type="EMBL" id="APQI01000004">
    <property type="protein sequence ID" value="ENV99870.1"/>
    <property type="molecule type" value="Genomic_DNA"/>
</dbReference>
<keyword evidence="1" id="KW-0732">Signal</keyword>
<name>A0ABN0K8Y5_ACICA</name>
<protein>
    <submittedName>
        <fullName evidence="2">Uncharacterized protein</fullName>
    </submittedName>
</protein>
<feature type="signal peptide" evidence="1">
    <location>
        <begin position="1"/>
        <end position="22"/>
    </location>
</feature>
<gene>
    <name evidence="2" type="ORF">F936_02958</name>
</gene>
<sequence length="155" mass="17879">MKNLTHIFLFCIGFLVATTSYAQVNIKPLWHGKILNGFDIPLNNLKKPKQVIKGEVDECNGGYFPDQWVYGDGVIISTGSLDKVYVSQQNGLKYGSRLFNHLTTENEFKKFFGKQIDISENHTYSLYPWEGSNDGLHFYFRNGKLHYYTYSIDDC</sequence>
<comment type="caution">
    <text evidence="2">The sequence shown here is derived from an EMBL/GenBank/DDBJ whole genome shotgun (WGS) entry which is preliminary data.</text>
</comment>
<evidence type="ECO:0000313" key="2">
    <source>
        <dbReference type="EMBL" id="ENV99870.1"/>
    </source>
</evidence>
<accession>A0ABN0K8Y5</accession>
<organism evidence="2 3">
    <name type="scientific">Acinetobacter calcoaceticus DSM 30006 = CIP 81.8</name>
    <dbReference type="NCBI Taxonomy" id="981331"/>
    <lineage>
        <taxon>Bacteria</taxon>
        <taxon>Pseudomonadati</taxon>
        <taxon>Pseudomonadota</taxon>
        <taxon>Gammaproteobacteria</taxon>
        <taxon>Moraxellales</taxon>
        <taxon>Moraxellaceae</taxon>
        <taxon>Acinetobacter</taxon>
        <taxon>Acinetobacter calcoaceticus/baumannii complex</taxon>
    </lineage>
</organism>
<feature type="chain" id="PRO_5046927120" evidence="1">
    <location>
        <begin position="23"/>
        <end position="155"/>
    </location>
</feature>
<proteinExistence type="predicted"/>
<evidence type="ECO:0000256" key="1">
    <source>
        <dbReference type="SAM" id="SignalP"/>
    </source>
</evidence>
<dbReference type="GeneID" id="92918678"/>
<dbReference type="RefSeq" id="WP_005048455.1">
    <property type="nucleotide sequence ID" value="NZ_KB849780.1"/>
</dbReference>
<reference evidence="2 3" key="1">
    <citation type="submission" date="2013-02" db="EMBL/GenBank/DDBJ databases">
        <title>The Genome Sequence of Acinetobacter calcoaceticus CIP 81.8.</title>
        <authorList>
            <consortium name="The Broad Institute Genome Sequencing Platform"/>
            <consortium name="The Broad Institute Genome Sequencing Center for Infectious Disease"/>
            <person name="Cerqueira G."/>
            <person name="Feldgarden M."/>
            <person name="Courvalin P."/>
            <person name="Perichon B."/>
            <person name="Grillot-Courvalin C."/>
            <person name="Clermont D."/>
            <person name="Rocha E."/>
            <person name="Yoon E.-J."/>
            <person name="Nemec A."/>
            <person name="Walker B."/>
            <person name="Young S.K."/>
            <person name="Zeng Q."/>
            <person name="Gargeya S."/>
            <person name="Fitzgerald M."/>
            <person name="Haas B."/>
            <person name="Abouelleil A."/>
            <person name="Alvarado L."/>
            <person name="Arachchi H.M."/>
            <person name="Berlin A.M."/>
            <person name="Chapman S.B."/>
            <person name="Dewar J."/>
            <person name="Goldberg J."/>
            <person name="Griggs A."/>
            <person name="Gujja S."/>
            <person name="Hansen M."/>
            <person name="Howarth C."/>
            <person name="Imamovic A."/>
            <person name="Larimer J."/>
            <person name="McCowan C."/>
            <person name="Murphy C."/>
            <person name="Neiman D."/>
            <person name="Pearson M."/>
            <person name="Priest M."/>
            <person name="Roberts A."/>
            <person name="Saif S."/>
            <person name="Shea T."/>
            <person name="Sisk P."/>
            <person name="Sykes S."/>
            <person name="Wortman J."/>
            <person name="Nusbaum C."/>
            <person name="Birren B."/>
        </authorList>
    </citation>
    <scope>NUCLEOTIDE SEQUENCE [LARGE SCALE GENOMIC DNA]</scope>
    <source>
        <strain evidence="2 3">CIP 81.8</strain>
    </source>
</reference>